<gene>
    <name evidence="1" type="ORF">SAMN04490355_1004114</name>
</gene>
<evidence type="ECO:0000313" key="1">
    <source>
        <dbReference type="EMBL" id="SFL43461.1"/>
    </source>
</evidence>
<keyword evidence="2" id="KW-1185">Reference proteome</keyword>
<dbReference type="AlphaFoldDB" id="A0A1I4HPI1"/>
<organism evidence="1 2">
    <name type="scientific">Pelosinus propionicus DSM 13327</name>
    <dbReference type="NCBI Taxonomy" id="1123291"/>
    <lineage>
        <taxon>Bacteria</taxon>
        <taxon>Bacillati</taxon>
        <taxon>Bacillota</taxon>
        <taxon>Negativicutes</taxon>
        <taxon>Selenomonadales</taxon>
        <taxon>Sporomusaceae</taxon>
        <taxon>Pelosinus</taxon>
    </lineage>
</organism>
<name>A0A1I4HPI1_9FIRM</name>
<proteinExistence type="predicted"/>
<dbReference type="EMBL" id="FOTS01000004">
    <property type="protein sequence ID" value="SFL43461.1"/>
    <property type="molecule type" value="Genomic_DNA"/>
</dbReference>
<accession>A0A1I4HPI1</accession>
<reference evidence="2" key="1">
    <citation type="submission" date="2016-10" db="EMBL/GenBank/DDBJ databases">
        <authorList>
            <person name="Varghese N."/>
            <person name="Submissions S."/>
        </authorList>
    </citation>
    <scope>NUCLEOTIDE SEQUENCE [LARGE SCALE GENOMIC DNA]</scope>
    <source>
        <strain evidence="2">DSM 13327</strain>
    </source>
</reference>
<protein>
    <submittedName>
        <fullName evidence="1">Uncharacterized protein</fullName>
    </submittedName>
</protein>
<evidence type="ECO:0000313" key="2">
    <source>
        <dbReference type="Proteomes" id="UP000199520"/>
    </source>
</evidence>
<dbReference type="Proteomes" id="UP000199520">
    <property type="component" value="Unassembled WGS sequence"/>
</dbReference>
<sequence>MYEEAGSKGCHPLFSCFFEELSETLRMLEDPQNTAIKVTVELDRIKK</sequence>
<dbReference type="STRING" id="1123291.SAMN04490355_1004114"/>
<dbReference type="RefSeq" id="WP_175490464.1">
    <property type="nucleotide sequence ID" value="NZ_FOTS01000004.1"/>
</dbReference>